<evidence type="ECO:0000256" key="2">
    <source>
        <dbReference type="ARBA" id="ARBA00022723"/>
    </source>
</evidence>
<dbReference type="Proteomes" id="UP000294744">
    <property type="component" value="Unassembled WGS sequence"/>
</dbReference>
<dbReference type="AlphaFoldDB" id="A0A4R4UI23"/>
<keyword evidence="6" id="KW-1185">Reference proteome</keyword>
<dbReference type="RefSeq" id="WP_132624310.1">
    <property type="nucleotide sequence ID" value="NZ_SMKV01000019.1"/>
</dbReference>
<evidence type="ECO:0000256" key="1">
    <source>
        <dbReference type="ARBA" id="ARBA00005568"/>
    </source>
</evidence>
<evidence type="ECO:0000313" key="5">
    <source>
        <dbReference type="EMBL" id="TDC91321.1"/>
    </source>
</evidence>
<reference evidence="5 6" key="1">
    <citation type="submission" date="2019-03" db="EMBL/GenBank/DDBJ databases">
        <title>Draft genome sequences of novel Actinobacteria.</title>
        <authorList>
            <person name="Sahin N."/>
            <person name="Ay H."/>
            <person name="Saygin H."/>
        </authorList>
    </citation>
    <scope>NUCLEOTIDE SEQUENCE [LARGE SCALE GENOMIC DNA]</scope>
    <source>
        <strain evidence="5 6">16K404</strain>
    </source>
</reference>
<evidence type="ECO:0000313" key="6">
    <source>
        <dbReference type="Proteomes" id="UP000294744"/>
    </source>
</evidence>
<dbReference type="InterPro" id="IPR050251">
    <property type="entry name" value="HpcH-HpaI_aldolase"/>
</dbReference>
<evidence type="ECO:0000259" key="4">
    <source>
        <dbReference type="Pfam" id="PF03328"/>
    </source>
</evidence>
<dbReference type="InterPro" id="IPR040442">
    <property type="entry name" value="Pyrv_kinase-like_dom_sf"/>
</dbReference>
<dbReference type="PANTHER" id="PTHR30502:SF0">
    <property type="entry name" value="PHOSPHOENOLPYRUVATE CARBOXYLASE FAMILY PROTEIN"/>
    <property type="match status" value="1"/>
</dbReference>
<organism evidence="5 6">
    <name type="scientific">Saccharopolyspora aridisoli</name>
    <dbReference type="NCBI Taxonomy" id="2530385"/>
    <lineage>
        <taxon>Bacteria</taxon>
        <taxon>Bacillati</taxon>
        <taxon>Actinomycetota</taxon>
        <taxon>Actinomycetes</taxon>
        <taxon>Pseudonocardiales</taxon>
        <taxon>Pseudonocardiaceae</taxon>
        <taxon>Saccharopolyspora</taxon>
    </lineage>
</organism>
<dbReference type="InterPro" id="IPR015813">
    <property type="entry name" value="Pyrv/PenolPyrv_kinase-like_dom"/>
</dbReference>
<dbReference type="Gene3D" id="3.20.20.60">
    <property type="entry name" value="Phosphoenolpyruvate-binding domains"/>
    <property type="match status" value="1"/>
</dbReference>
<dbReference type="GO" id="GO:0016832">
    <property type="term" value="F:aldehyde-lyase activity"/>
    <property type="evidence" value="ECO:0007669"/>
    <property type="project" value="TreeGrafter"/>
</dbReference>
<accession>A0A4R4UI23</accession>
<dbReference type="InterPro" id="IPR005000">
    <property type="entry name" value="Aldolase/citrate-lyase_domain"/>
</dbReference>
<keyword evidence="2" id="KW-0479">Metal-binding</keyword>
<evidence type="ECO:0000256" key="3">
    <source>
        <dbReference type="ARBA" id="ARBA00023239"/>
    </source>
</evidence>
<name>A0A4R4UI23_9PSEU</name>
<dbReference type="GO" id="GO:0005737">
    <property type="term" value="C:cytoplasm"/>
    <property type="evidence" value="ECO:0007669"/>
    <property type="project" value="TreeGrafter"/>
</dbReference>
<keyword evidence="3" id="KW-0456">Lyase</keyword>
<gene>
    <name evidence="5" type="ORF">E1161_16780</name>
</gene>
<dbReference type="OrthoDB" id="3353438at2"/>
<dbReference type="GO" id="GO:0046872">
    <property type="term" value="F:metal ion binding"/>
    <property type="evidence" value="ECO:0007669"/>
    <property type="project" value="UniProtKB-KW"/>
</dbReference>
<dbReference type="Pfam" id="PF03328">
    <property type="entry name" value="HpcH_HpaI"/>
    <property type="match status" value="1"/>
</dbReference>
<dbReference type="EMBL" id="SMKV01000019">
    <property type="protein sequence ID" value="TDC91321.1"/>
    <property type="molecule type" value="Genomic_DNA"/>
</dbReference>
<comment type="caution">
    <text evidence="5">The sequence shown here is derived from an EMBL/GenBank/DDBJ whole genome shotgun (WGS) entry which is preliminary data.</text>
</comment>
<proteinExistence type="inferred from homology"/>
<dbReference type="PANTHER" id="PTHR30502">
    <property type="entry name" value="2-KETO-3-DEOXY-L-RHAMNONATE ALDOLASE"/>
    <property type="match status" value="1"/>
</dbReference>
<sequence>MLKPNTVKHRLAEGGESYGLFCSIPSPPLVEMIGCAGYDFVILDTEHSLVDPQQLENLIRAAEAVDLVAFVRVPEADPGAILRALDAGALGVVVPHVRCRADVDAAVRAARYAPEGMRSLNGGRVPGFGRIELTEYVRRANEETMVIAMIEDAEGVDELPSILAGGGIDLVLEGAADLSQSYGVAWQTRHPLVQEALARVHAECDAHRVPYCAIPRTPEDHERWRAAGVRAFVLGEERGLAARALRAHLDRHRENHD</sequence>
<comment type="similarity">
    <text evidence="1">Belongs to the HpcH/HpaI aldolase family.</text>
</comment>
<dbReference type="SUPFAM" id="SSF51621">
    <property type="entry name" value="Phosphoenolpyruvate/pyruvate domain"/>
    <property type="match status" value="1"/>
</dbReference>
<protein>
    <submittedName>
        <fullName evidence="5">Siderophore biosynthesis protein SbnG</fullName>
    </submittedName>
</protein>
<feature type="domain" description="HpcH/HpaI aldolase/citrate lyase" evidence="4">
    <location>
        <begin position="18"/>
        <end position="237"/>
    </location>
</feature>